<dbReference type="PANTHER" id="PTHR10826:SF1">
    <property type="entry name" value="COMPLEMENT COMPONENT 1 Q SUBCOMPONENT-BINDING PROTEIN, MITOCHONDRIAL"/>
    <property type="match status" value="1"/>
</dbReference>
<keyword evidence="3" id="KW-1185">Reference proteome</keyword>
<protein>
    <recommendedName>
        <fullName evidence="4">Complement component 1 Q subcomponent-binding protein, mitochondrial</fullName>
    </recommendedName>
</protein>
<evidence type="ECO:0000313" key="2">
    <source>
        <dbReference type="EMBL" id="KAK3084546.1"/>
    </source>
</evidence>
<dbReference type="InterPro" id="IPR036561">
    <property type="entry name" value="MAM33_sf"/>
</dbReference>
<dbReference type="Pfam" id="PF02330">
    <property type="entry name" value="MAM33"/>
    <property type="match status" value="1"/>
</dbReference>
<dbReference type="Proteomes" id="UP001186944">
    <property type="component" value="Unassembled WGS sequence"/>
</dbReference>
<dbReference type="SUPFAM" id="SSF54529">
    <property type="entry name" value="Mitochondrial glycoprotein MAM33-like"/>
    <property type="match status" value="1"/>
</dbReference>
<evidence type="ECO:0000256" key="1">
    <source>
        <dbReference type="ARBA" id="ARBA00005457"/>
    </source>
</evidence>
<reference evidence="2" key="1">
    <citation type="submission" date="2019-08" db="EMBL/GenBank/DDBJ databases">
        <title>The improved chromosome-level genome for the pearl oyster Pinctada fucata martensii using PacBio sequencing and Hi-C.</title>
        <authorList>
            <person name="Zheng Z."/>
        </authorList>
    </citation>
    <scope>NUCLEOTIDE SEQUENCE</scope>
    <source>
        <strain evidence="2">ZZ-2019</strain>
        <tissue evidence="2">Adductor muscle</tissue>
    </source>
</reference>
<name>A0AA89BJF4_PINIB</name>
<dbReference type="PANTHER" id="PTHR10826">
    <property type="entry name" value="COMPLEMENT COMPONENT 1"/>
    <property type="match status" value="1"/>
</dbReference>
<dbReference type="Gene3D" id="3.10.280.10">
    <property type="entry name" value="Mitochondrial glycoprotein"/>
    <property type="match status" value="1"/>
</dbReference>
<dbReference type="GO" id="GO:0042256">
    <property type="term" value="P:cytosolic ribosome assembly"/>
    <property type="evidence" value="ECO:0007669"/>
    <property type="project" value="TreeGrafter"/>
</dbReference>
<sequence length="273" mass="30841">MINYCDVYTRVSTVAGIRLGTVTLATRDFLHIRLWNQLLGGVVEATTLGSFCLSVYQDSAAFISFLNHSSEPIDAEFSQFLSEEIAREQESHKDHQEVKTVEGWTPEFKGTDVVLSKSHKNEKISVKFNIVDSVDVADDSLESEETKDVKMLSKPPFVVEIHKAGGKILTLECQFSGMDEELDTPEADQQEDVYGDKFQILEIALHDSEISSTSYSAQTSTMDASMYEMLMDMLDDRGIDDKFMDQLLNFCTDYEHAQYIKFLGDLKSFVDTK</sequence>
<comment type="similarity">
    <text evidence="1">Belongs to the MAM33 family.</text>
</comment>
<organism evidence="2 3">
    <name type="scientific">Pinctada imbricata</name>
    <name type="common">Atlantic pearl-oyster</name>
    <name type="synonym">Pinctada martensii</name>
    <dbReference type="NCBI Taxonomy" id="66713"/>
    <lineage>
        <taxon>Eukaryota</taxon>
        <taxon>Metazoa</taxon>
        <taxon>Spiralia</taxon>
        <taxon>Lophotrochozoa</taxon>
        <taxon>Mollusca</taxon>
        <taxon>Bivalvia</taxon>
        <taxon>Autobranchia</taxon>
        <taxon>Pteriomorphia</taxon>
        <taxon>Pterioida</taxon>
        <taxon>Pterioidea</taxon>
        <taxon>Pteriidae</taxon>
        <taxon>Pinctada</taxon>
    </lineage>
</organism>
<comment type="caution">
    <text evidence="2">The sequence shown here is derived from an EMBL/GenBank/DDBJ whole genome shotgun (WGS) entry which is preliminary data.</text>
</comment>
<evidence type="ECO:0000313" key="3">
    <source>
        <dbReference type="Proteomes" id="UP001186944"/>
    </source>
</evidence>
<proteinExistence type="inferred from homology"/>
<dbReference type="InterPro" id="IPR003428">
    <property type="entry name" value="MAM33"/>
</dbReference>
<dbReference type="AlphaFoldDB" id="A0AA89BJF4"/>
<gene>
    <name evidence="2" type="ORF">FSP39_015148</name>
</gene>
<dbReference type="GO" id="GO:0005759">
    <property type="term" value="C:mitochondrial matrix"/>
    <property type="evidence" value="ECO:0007669"/>
    <property type="project" value="InterPro"/>
</dbReference>
<accession>A0AA89BJF4</accession>
<evidence type="ECO:0008006" key="4">
    <source>
        <dbReference type="Google" id="ProtNLM"/>
    </source>
</evidence>
<dbReference type="EMBL" id="VSWD01000013">
    <property type="protein sequence ID" value="KAK3084546.1"/>
    <property type="molecule type" value="Genomic_DNA"/>
</dbReference>